<dbReference type="Pfam" id="PF02558">
    <property type="entry name" value="ApbA"/>
    <property type="match status" value="1"/>
</dbReference>
<evidence type="ECO:0000259" key="12">
    <source>
        <dbReference type="Pfam" id="PF02558"/>
    </source>
</evidence>
<dbReference type="Proteomes" id="UP000249590">
    <property type="component" value="Unassembled WGS sequence"/>
</dbReference>
<keyword evidence="6 11" id="KW-0566">Pantothenate biosynthesis</keyword>
<evidence type="ECO:0000256" key="11">
    <source>
        <dbReference type="RuleBase" id="RU362068"/>
    </source>
</evidence>
<dbReference type="EC" id="1.1.1.169" evidence="4 11"/>
<dbReference type="EMBL" id="QHHQ01000011">
    <property type="protein sequence ID" value="RAH96711.1"/>
    <property type="molecule type" value="Genomic_DNA"/>
</dbReference>
<gene>
    <name evidence="14" type="ORF">DLJ53_31095</name>
</gene>
<dbReference type="FunFam" id="3.40.50.720:FF:000307">
    <property type="entry name" value="2-dehydropantoate 2-reductase"/>
    <property type="match status" value="1"/>
</dbReference>
<evidence type="ECO:0000256" key="8">
    <source>
        <dbReference type="ARBA" id="ARBA00023002"/>
    </source>
</evidence>
<dbReference type="OrthoDB" id="9796561at2"/>
<dbReference type="InterPro" id="IPR003710">
    <property type="entry name" value="ApbA"/>
</dbReference>
<evidence type="ECO:0000256" key="5">
    <source>
        <dbReference type="ARBA" id="ARBA00019465"/>
    </source>
</evidence>
<name>A0A8B2NI44_9HYPH</name>
<dbReference type="Gene3D" id="1.10.1040.10">
    <property type="entry name" value="N-(1-d-carboxylethyl)-l-norvaline Dehydrogenase, domain 2"/>
    <property type="match status" value="1"/>
</dbReference>
<dbReference type="InterPro" id="IPR013332">
    <property type="entry name" value="KPR_N"/>
</dbReference>
<dbReference type="FunFam" id="1.10.1040.10:FF:000017">
    <property type="entry name" value="2-dehydropantoate 2-reductase"/>
    <property type="match status" value="1"/>
</dbReference>
<evidence type="ECO:0000256" key="1">
    <source>
        <dbReference type="ARBA" id="ARBA00002919"/>
    </source>
</evidence>
<dbReference type="InterPro" id="IPR051402">
    <property type="entry name" value="KPR-Related"/>
</dbReference>
<dbReference type="InterPro" id="IPR013328">
    <property type="entry name" value="6PGD_dom2"/>
</dbReference>
<keyword evidence="7 11" id="KW-0521">NADP</keyword>
<evidence type="ECO:0000256" key="3">
    <source>
        <dbReference type="ARBA" id="ARBA00007870"/>
    </source>
</evidence>
<evidence type="ECO:0000256" key="10">
    <source>
        <dbReference type="ARBA" id="ARBA00048793"/>
    </source>
</evidence>
<dbReference type="Pfam" id="PF08546">
    <property type="entry name" value="ApbA_C"/>
    <property type="match status" value="1"/>
</dbReference>
<dbReference type="GO" id="GO:0005737">
    <property type="term" value="C:cytoplasm"/>
    <property type="evidence" value="ECO:0007669"/>
    <property type="project" value="TreeGrafter"/>
</dbReference>
<proteinExistence type="inferred from homology"/>
<evidence type="ECO:0000256" key="4">
    <source>
        <dbReference type="ARBA" id="ARBA00013014"/>
    </source>
</evidence>
<accession>A0A8B2NI44</accession>
<dbReference type="PANTHER" id="PTHR21708">
    <property type="entry name" value="PROBABLE 2-DEHYDROPANTOATE 2-REDUCTASE"/>
    <property type="match status" value="1"/>
</dbReference>
<evidence type="ECO:0000313" key="15">
    <source>
        <dbReference type="Proteomes" id="UP000249590"/>
    </source>
</evidence>
<dbReference type="GO" id="GO:0015940">
    <property type="term" value="P:pantothenate biosynthetic process"/>
    <property type="evidence" value="ECO:0007669"/>
    <property type="project" value="UniProtKB-UniPathway"/>
</dbReference>
<keyword evidence="8 11" id="KW-0560">Oxidoreductase</keyword>
<feature type="domain" description="Ketopantoate reductase N-terminal" evidence="12">
    <location>
        <begin position="3"/>
        <end position="151"/>
    </location>
</feature>
<feature type="domain" description="Ketopantoate reductase C-terminal" evidence="13">
    <location>
        <begin position="179"/>
        <end position="301"/>
    </location>
</feature>
<dbReference type="UniPathway" id="UPA00028">
    <property type="reaction ID" value="UER00004"/>
</dbReference>
<comment type="similarity">
    <text evidence="3 11">Belongs to the ketopantoate reductase family.</text>
</comment>
<dbReference type="GO" id="GO:0008677">
    <property type="term" value="F:2-dehydropantoate 2-reductase activity"/>
    <property type="evidence" value="ECO:0007669"/>
    <property type="project" value="UniProtKB-EC"/>
</dbReference>
<dbReference type="NCBIfam" id="TIGR00745">
    <property type="entry name" value="apbA_panE"/>
    <property type="match status" value="1"/>
</dbReference>
<protein>
    <recommendedName>
        <fullName evidence="5 11">2-dehydropantoate 2-reductase</fullName>
        <ecNumber evidence="4 11">1.1.1.169</ecNumber>
    </recommendedName>
    <alternativeName>
        <fullName evidence="9 11">Ketopantoate reductase</fullName>
    </alternativeName>
</protein>
<dbReference type="NCBIfam" id="NF005094">
    <property type="entry name" value="PRK06522.2-5"/>
    <property type="match status" value="1"/>
</dbReference>
<dbReference type="SUPFAM" id="SSF51735">
    <property type="entry name" value="NAD(P)-binding Rossmann-fold domains"/>
    <property type="match status" value="1"/>
</dbReference>
<evidence type="ECO:0000256" key="6">
    <source>
        <dbReference type="ARBA" id="ARBA00022655"/>
    </source>
</evidence>
<comment type="function">
    <text evidence="1 11">Catalyzes the NADPH-dependent reduction of ketopantoate into pantoic acid.</text>
</comment>
<dbReference type="AlphaFoldDB" id="A0A8B2NI44"/>
<dbReference type="Gene3D" id="3.40.50.720">
    <property type="entry name" value="NAD(P)-binding Rossmann-like Domain"/>
    <property type="match status" value="1"/>
</dbReference>
<comment type="catalytic activity">
    <reaction evidence="10 11">
        <text>(R)-pantoate + NADP(+) = 2-dehydropantoate + NADPH + H(+)</text>
        <dbReference type="Rhea" id="RHEA:16233"/>
        <dbReference type="ChEBI" id="CHEBI:11561"/>
        <dbReference type="ChEBI" id="CHEBI:15378"/>
        <dbReference type="ChEBI" id="CHEBI:15980"/>
        <dbReference type="ChEBI" id="CHEBI:57783"/>
        <dbReference type="ChEBI" id="CHEBI:58349"/>
        <dbReference type="EC" id="1.1.1.169"/>
    </reaction>
</comment>
<sequence>MRILVLGAGGIGGYFGGRLAAAGRDVTFLVRPRRAEMLRERGLSISSPLGDVHLAMPSLVTADQLAQPYDLVILSCKAYDLEDAMRSLAPSVGSETAILPLLNGVAHIELLEQQFGASAVLGGTCYISTTAQPDGTIVHMNDMHRLTLGDRTGVTSSRVEAIHRQLSGAGFDAVLSDRIVQNMWDKWVFIASSAGMTCLMRSSIGDYVSAGATSLASQLVDECVSVATAAGHSLDDAEVANVRSFVTKAGSTIKTSMLRDIENGAPIEADQIIGDMVRRAASFSLPTPILSVVQAHLKSYEIGRARRLAA</sequence>
<keyword evidence="15" id="KW-1185">Reference proteome</keyword>
<evidence type="ECO:0000313" key="14">
    <source>
        <dbReference type="EMBL" id="RAH96711.1"/>
    </source>
</evidence>
<dbReference type="InterPro" id="IPR013752">
    <property type="entry name" value="KPA_reductase"/>
</dbReference>
<dbReference type="InterPro" id="IPR008927">
    <property type="entry name" value="6-PGluconate_DH-like_C_sf"/>
</dbReference>
<evidence type="ECO:0000256" key="2">
    <source>
        <dbReference type="ARBA" id="ARBA00004994"/>
    </source>
</evidence>
<evidence type="ECO:0000256" key="9">
    <source>
        <dbReference type="ARBA" id="ARBA00032024"/>
    </source>
</evidence>
<evidence type="ECO:0000259" key="13">
    <source>
        <dbReference type="Pfam" id="PF08546"/>
    </source>
</evidence>
<comment type="caution">
    <text evidence="14">The sequence shown here is derived from an EMBL/GenBank/DDBJ whole genome shotgun (WGS) entry which is preliminary data.</text>
</comment>
<dbReference type="InterPro" id="IPR036291">
    <property type="entry name" value="NAD(P)-bd_dom_sf"/>
</dbReference>
<dbReference type="RefSeq" id="WP_111352234.1">
    <property type="nucleotide sequence ID" value="NZ_QHHQ01000011.1"/>
</dbReference>
<dbReference type="PANTHER" id="PTHR21708:SF26">
    <property type="entry name" value="2-DEHYDROPANTOATE 2-REDUCTASE"/>
    <property type="match status" value="1"/>
</dbReference>
<organism evidence="14 15">
    <name type="scientific">Acuticoccus sediminis</name>
    <dbReference type="NCBI Taxonomy" id="2184697"/>
    <lineage>
        <taxon>Bacteria</taxon>
        <taxon>Pseudomonadati</taxon>
        <taxon>Pseudomonadota</taxon>
        <taxon>Alphaproteobacteria</taxon>
        <taxon>Hyphomicrobiales</taxon>
        <taxon>Amorphaceae</taxon>
        <taxon>Acuticoccus</taxon>
    </lineage>
</organism>
<dbReference type="SUPFAM" id="SSF48179">
    <property type="entry name" value="6-phosphogluconate dehydrogenase C-terminal domain-like"/>
    <property type="match status" value="1"/>
</dbReference>
<evidence type="ECO:0000256" key="7">
    <source>
        <dbReference type="ARBA" id="ARBA00022857"/>
    </source>
</evidence>
<reference evidence="14 15" key="1">
    <citation type="submission" date="2018-05" db="EMBL/GenBank/DDBJ databases">
        <title>Acuticoccus sediminis sp. nov., isolated from deep-sea sediment of Indian Ocean.</title>
        <authorList>
            <person name="Liu X."/>
            <person name="Lai Q."/>
            <person name="Du Y."/>
            <person name="Sun F."/>
            <person name="Zhang X."/>
            <person name="Wang S."/>
            <person name="Shao Z."/>
        </authorList>
    </citation>
    <scope>NUCLEOTIDE SEQUENCE [LARGE SCALE GENOMIC DNA]</scope>
    <source>
        <strain evidence="14 15">PTG4-2</strain>
    </source>
</reference>
<comment type="pathway">
    <text evidence="2 11">Cofactor biosynthesis; (R)-pantothenate biosynthesis; (R)-pantoate from 3-methyl-2-oxobutanoate: step 2/2.</text>
</comment>